<dbReference type="Proteomes" id="UP000674234">
    <property type="component" value="Unassembled WGS sequence"/>
</dbReference>
<protein>
    <submittedName>
        <fullName evidence="2">Uncharacterized protein</fullName>
    </submittedName>
</protein>
<keyword evidence="3" id="KW-1185">Reference proteome</keyword>
<dbReference type="RefSeq" id="WP_210157190.1">
    <property type="nucleotide sequence ID" value="NZ_JAFCNB010000010.1"/>
</dbReference>
<reference evidence="2" key="1">
    <citation type="submission" date="2021-02" db="EMBL/GenBank/DDBJ databases">
        <title>Draft genome sequence of Microbispora sp. RL4-1S isolated from rice leaves in Thailand.</title>
        <authorList>
            <person name="Muangham S."/>
            <person name="Duangmal K."/>
        </authorList>
    </citation>
    <scope>NUCLEOTIDE SEQUENCE</scope>
    <source>
        <strain evidence="2">RL4-1S</strain>
    </source>
</reference>
<keyword evidence="1" id="KW-0472">Membrane</keyword>
<organism evidence="2 3">
    <name type="scientific">Microbispora oryzae</name>
    <dbReference type="NCBI Taxonomy" id="2806554"/>
    <lineage>
        <taxon>Bacteria</taxon>
        <taxon>Bacillati</taxon>
        <taxon>Actinomycetota</taxon>
        <taxon>Actinomycetes</taxon>
        <taxon>Streptosporangiales</taxon>
        <taxon>Streptosporangiaceae</taxon>
        <taxon>Microbispora</taxon>
    </lineage>
</organism>
<keyword evidence="1" id="KW-0812">Transmembrane</keyword>
<sequence>MSDPQIDPAQNTQAFRAFAQQQDPTSAKEEQTSRLPIWIAASAAVVVVLAVAAYLLVR</sequence>
<accession>A0A940WMT5</accession>
<keyword evidence="1" id="KW-1133">Transmembrane helix</keyword>
<evidence type="ECO:0000256" key="1">
    <source>
        <dbReference type="SAM" id="Phobius"/>
    </source>
</evidence>
<evidence type="ECO:0000313" key="2">
    <source>
        <dbReference type="EMBL" id="MBP2705903.1"/>
    </source>
</evidence>
<proteinExistence type="predicted"/>
<name>A0A940WMT5_9ACTN</name>
<evidence type="ECO:0000313" key="3">
    <source>
        <dbReference type="Proteomes" id="UP000674234"/>
    </source>
</evidence>
<feature type="transmembrane region" description="Helical" evidence="1">
    <location>
        <begin position="35"/>
        <end position="57"/>
    </location>
</feature>
<dbReference type="EMBL" id="JAFCNB010000010">
    <property type="protein sequence ID" value="MBP2705903.1"/>
    <property type="molecule type" value="Genomic_DNA"/>
</dbReference>
<dbReference type="AlphaFoldDB" id="A0A940WMT5"/>
<gene>
    <name evidence="2" type="ORF">JOL79_19025</name>
</gene>
<comment type="caution">
    <text evidence="2">The sequence shown here is derived from an EMBL/GenBank/DDBJ whole genome shotgun (WGS) entry which is preliminary data.</text>
</comment>